<dbReference type="EMBL" id="ML120418">
    <property type="protein sequence ID" value="RPA96086.1"/>
    <property type="molecule type" value="Genomic_DNA"/>
</dbReference>
<name>A0A3N4JCT5_9PEZI</name>
<proteinExistence type="predicted"/>
<organism evidence="2 3">
    <name type="scientific">Choiromyces venosus 120613-1</name>
    <dbReference type="NCBI Taxonomy" id="1336337"/>
    <lineage>
        <taxon>Eukaryota</taxon>
        <taxon>Fungi</taxon>
        <taxon>Dikarya</taxon>
        <taxon>Ascomycota</taxon>
        <taxon>Pezizomycotina</taxon>
        <taxon>Pezizomycetes</taxon>
        <taxon>Pezizales</taxon>
        <taxon>Tuberaceae</taxon>
        <taxon>Choiromyces</taxon>
    </lineage>
</organism>
<evidence type="ECO:0000259" key="1">
    <source>
        <dbReference type="Pfam" id="PF03184"/>
    </source>
</evidence>
<dbReference type="Proteomes" id="UP000276215">
    <property type="component" value="Unassembled WGS sequence"/>
</dbReference>
<protein>
    <recommendedName>
        <fullName evidence="1">DDE-1 domain-containing protein</fullName>
    </recommendedName>
</protein>
<dbReference type="Pfam" id="PF03184">
    <property type="entry name" value="DDE_1"/>
    <property type="match status" value="1"/>
</dbReference>
<dbReference type="InterPro" id="IPR004875">
    <property type="entry name" value="DDE_SF_endonuclease_dom"/>
</dbReference>
<feature type="domain" description="DDE-1" evidence="1">
    <location>
        <begin position="1"/>
        <end position="83"/>
    </location>
</feature>
<gene>
    <name evidence="2" type="ORF">L873DRAFT_1695895</name>
</gene>
<keyword evidence="3" id="KW-1185">Reference proteome</keyword>
<evidence type="ECO:0000313" key="3">
    <source>
        <dbReference type="Proteomes" id="UP000276215"/>
    </source>
</evidence>
<feature type="non-terminal residue" evidence="2">
    <location>
        <position position="1"/>
    </location>
</feature>
<dbReference type="AlphaFoldDB" id="A0A3N4JCT5"/>
<accession>A0A3N4JCT5</accession>
<dbReference type="OrthoDB" id="5103739at2759"/>
<sequence>SHCTREFIEYCDNAKIIPFCLTPHSSHLLQPLDVVVLQPYKHNHSQAVEAAICTRCTDFDKVEFLMAIDSIWQQTFKPMTICAIFYATGLVPYNPSVVLAQLHEA</sequence>
<reference evidence="2 3" key="1">
    <citation type="journal article" date="2018" name="Nat. Ecol. Evol.">
        <title>Pezizomycetes genomes reveal the molecular basis of ectomycorrhizal truffle lifestyle.</title>
        <authorList>
            <person name="Murat C."/>
            <person name="Payen T."/>
            <person name="Noel B."/>
            <person name="Kuo A."/>
            <person name="Morin E."/>
            <person name="Chen J."/>
            <person name="Kohler A."/>
            <person name="Krizsan K."/>
            <person name="Balestrini R."/>
            <person name="Da Silva C."/>
            <person name="Montanini B."/>
            <person name="Hainaut M."/>
            <person name="Levati E."/>
            <person name="Barry K.W."/>
            <person name="Belfiori B."/>
            <person name="Cichocki N."/>
            <person name="Clum A."/>
            <person name="Dockter R.B."/>
            <person name="Fauchery L."/>
            <person name="Guy J."/>
            <person name="Iotti M."/>
            <person name="Le Tacon F."/>
            <person name="Lindquist E.A."/>
            <person name="Lipzen A."/>
            <person name="Malagnac F."/>
            <person name="Mello A."/>
            <person name="Molinier V."/>
            <person name="Miyauchi S."/>
            <person name="Poulain J."/>
            <person name="Riccioni C."/>
            <person name="Rubini A."/>
            <person name="Sitrit Y."/>
            <person name="Splivallo R."/>
            <person name="Traeger S."/>
            <person name="Wang M."/>
            <person name="Zifcakova L."/>
            <person name="Wipf D."/>
            <person name="Zambonelli A."/>
            <person name="Paolocci F."/>
            <person name="Nowrousian M."/>
            <person name="Ottonello S."/>
            <person name="Baldrian P."/>
            <person name="Spatafora J.W."/>
            <person name="Henrissat B."/>
            <person name="Nagy L.G."/>
            <person name="Aury J.M."/>
            <person name="Wincker P."/>
            <person name="Grigoriev I.V."/>
            <person name="Bonfante P."/>
            <person name="Martin F.M."/>
        </authorList>
    </citation>
    <scope>NUCLEOTIDE SEQUENCE [LARGE SCALE GENOMIC DNA]</scope>
    <source>
        <strain evidence="2 3">120613-1</strain>
    </source>
</reference>
<dbReference type="GO" id="GO:0003676">
    <property type="term" value="F:nucleic acid binding"/>
    <property type="evidence" value="ECO:0007669"/>
    <property type="project" value="InterPro"/>
</dbReference>
<dbReference type="STRING" id="1336337.A0A3N4JCT5"/>
<evidence type="ECO:0000313" key="2">
    <source>
        <dbReference type="EMBL" id="RPA96086.1"/>
    </source>
</evidence>